<proteinExistence type="inferred from homology"/>
<dbReference type="eggNOG" id="COG4702">
    <property type="taxonomic scope" value="Bacteria"/>
</dbReference>
<dbReference type="InterPro" id="IPR005624">
    <property type="entry name" value="PduO/GlcC-like"/>
</dbReference>
<dbReference type="PIRSF" id="PIRSF008757">
    <property type="entry name" value="UCP008757"/>
    <property type="match status" value="1"/>
</dbReference>
<dbReference type="InterPro" id="IPR038084">
    <property type="entry name" value="PduO/GlcC-like_sf"/>
</dbReference>
<gene>
    <name evidence="2" type="ORF">CTER_0088</name>
</gene>
<accession>S0G062</accession>
<protein>
    <recommendedName>
        <fullName evidence="1">UPF0303 protein CTER_0088</fullName>
    </recommendedName>
</protein>
<name>S0G062_RUMCE</name>
<evidence type="ECO:0000313" key="2">
    <source>
        <dbReference type="EMBL" id="EMS74198.1"/>
    </source>
</evidence>
<dbReference type="AlphaFoldDB" id="S0G062"/>
<comment type="similarity">
    <text evidence="1">Belongs to the UPF0303 family.</text>
</comment>
<dbReference type="RefSeq" id="WP_004622756.1">
    <property type="nucleotide sequence ID" value="NZ_AORV01000002.1"/>
</dbReference>
<dbReference type="PANTHER" id="PTHR28255:SF1">
    <property type="entry name" value="UPF0303 PROTEIN YBR137W"/>
    <property type="match status" value="1"/>
</dbReference>
<evidence type="ECO:0000256" key="1">
    <source>
        <dbReference type="HAMAP-Rule" id="MF_00761"/>
    </source>
</evidence>
<evidence type="ECO:0000313" key="3">
    <source>
        <dbReference type="Proteomes" id="UP000014155"/>
    </source>
</evidence>
<organism evidence="2 3">
    <name type="scientific">Ruminiclostridium cellobioparum subsp. termitidis CT1112</name>
    <dbReference type="NCBI Taxonomy" id="1195236"/>
    <lineage>
        <taxon>Bacteria</taxon>
        <taxon>Bacillati</taxon>
        <taxon>Bacillota</taxon>
        <taxon>Clostridia</taxon>
        <taxon>Eubacteriales</taxon>
        <taxon>Oscillospiraceae</taxon>
        <taxon>Ruminiclostridium</taxon>
    </lineage>
</organism>
<dbReference type="PATRIC" id="fig|1195236.3.peg.88"/>
<dbReference type="Proteomes" id="UP000014155">
    <property type="component" value="Unassembled WGS sequence"/>
</dbReference>
<dbReference type="SUPFAM" id="SSF143744">
    <property type="entry name" value="GlcG-like"/>
    <property type="match status" value="1"/>
</dbReference>
<keyword evidence="3" id="KW-1185">Reference proteome</keyword>
<sequence length="156" mass="17699">MSNYDELIKQLVNEEKELQFAEFTNETALEIGLKLIERAKVENKRIAIDISRFGHQLFHYSFTGTTPENDQWIIRKNRVVNRFGKSSLHLGTILRRDNTTIEERHHISSSEYAAIGGAFPIIIKNTGVIGTITVSGLPKNEDHELVIAVIKEQLGL</sequence>
<dbReference type="InterPro" id="IPR010371">
    <property type="entry name" value="YBR137W-like"/>
</dbReference>
<dbReference type="NCBIfam" id="NF002696">
    <property type="entry name" value="PRK02487.1-5"/>
    <property type="match status" value="1"/>
</dbReference>
<reference evidence="2 3" key="1">
    <citation type="journal article" date="2013" name="Genome Announc.">
        <title>Draft Genome Sequence of the Cellulolytic, Mesophilic, Anaerobic Bacterium Clostridium termitidis Strain CT1112 (DSM 5398).</title>
        <authorList>
            <person name="Lal S."/>
            <person name="Ramachandran U."/>
            <person name="Zhang X."/>
            <person name="Munir R."/>
            <person name="Sparling R."/>
            <person name="Levin D.B."/>
        </authorList>
    </citation>
    <scope>NUCLEOTIDE SEQUENCE [LARGE SCALE GENOMIC DNA]</scope>
    <source>
        <strain evidence="2 3">CT1112</strain>
    </source>
</reference>
<dbReference type="HAMAP" id="MF_00761">
    <property type="entry name" value="UPF0303"/>
    <property type="match status" value="1"/>
</dbReference>
<comment type="caution">
    <text evidence="2">The sequence shown here is derived from an EMBL/GenBank/DDBJ whole genome shotgun (WGS) entry which is preliminary data.</text>
</comment>
<dbReference type="Gene3D" id="3.30.450.150">
    <property type="entry name" value="Haem-degrading domain"/>
    <property type="match status" value="1"/>
</dbReference>
<dbReference type="Pfam" id="PF03928">
    <property type="entry name" value="HbpS-like"/>
    <property type="match status" value="1"/>
</dbReference>
<dbReference type="EMBL" id="AORV01000002">
    <property type="protein sequence ID" value="EMS74198.1"/>
    <property type="molecule type" value="Genomic_DNA"/>
</dbReference>
<dbReference type="STRING" id="1195236.CTER_0088"/>
<dbReference type="PANTHER" id="PTHR28255">
    <property type="match status" value="1"/>
</dbReference>